<organism evidence="1 2">
    <name type="scientific">Edwardsiella anguillarum</name>
    <dbReference type="NCBI Taxonomy" id="1821960"/>
    <lineage>
        <taxon>Bacteria</taxon>
        <taxon>Pseudomonadati</taxon>
        <taxon>Pseudomonadota</taxon>
        <taxon>Gammaproteobacteria</taxon>
        <taxon>Enterobacterales</taxon>
        <taxon>Hafniaceae</taxon>
        <taxon>Edwardsiella</taxon>
    </lineage>
</organism>
<evidence type="ECO:0000313" key="2">
    <source>
        <dbReference type="Proteomes" id="UP001238370"/>
    </source>
</evidence>
<name>A0ABY8SAU5_9GAMM</name>
<keyword evidence="2" id="KW-1185">Reference proteome</keyword>
<dbReference type="Proteomes" id="UP001238370">
    <property type="component" value="Chromosome"/>
</dbReference>
<sequence length="89" mass="9895">MYALKKITVTNDGRCVEEVHVLGSMYRIEFHPKDPKQAASIEYFRRGNTPSISIAKSDEAYITTLTGDTVRCICRGDASARQALMRGLA</sequence>
<dbReference type="EMBL" id="CP094302">
    <property type="protein sequence ID" value="WHP82869.1"/>
    <property type="molecule type" value="Genomic_DNA"/>
</dbReference>
<evidence type="ECO:0008006" key="3">
    <source>
        <dbReference type="Google" id="ProtNLM"/>
    </source>
</evidence>
<reference evidence="1 2" key="1">
    <citation type="submission" date="2022-03" db="EMBL/GenBank/DDBJ databases">
        <title>Survey of Intraspecific Variation of Edwardsiella anguillarum Isolates from Non-Anguillid Fish Host Originating from Varied Geographic Locations.</title>
        <authorList>
            <person name="Armwood A.R."/>
            <person name="Woodyard E."/>
            <person name="Waldbieser G.C."/>
            <person name="Camus A.C."/>
            <person name="Divya D."/>
            <person name="Tekedar H."/>
            <person name="Soto E."/>
            <person name="Stein C."/>
            <person name="Ucko M."/>
            <person name="Ware C."/>
            <person name="Griffin M.J."/>
        </authorList>
    </citation>
    <scope>NUCLEOTIDE SEQUENCE [LARGE SCALE GENOMIC DNA]</scope>
    <source>
        <strain evidence="1 2">R18-35-2</strain>
    </source>
</reference>
<gene>
    <name evidence="1" type="ORF">MQ095_13785</name>
</gene>
<protein>
    <recommendedName>
        <fullName evidence="3">Bacteriophage protein</fullName>
    </recommendedName>
</protein>
<evidence type="ECO:0000313" key="1">
    <source>
        <dbReference type="EMBL" id="WHP82869.1"/>
    </source>
</evidence>
<accession>A0ABY8SAU5</accession>
<proteinExistence type="predicted"/>
<dbReference type="RefSeq" id="WP_015461999.1">
    <property type="nucleotide sequence ID" value="NZ_CP094302.2"/>
</dbReference>